<dbReference type="InParanoid" id="A0A804HM16"/>
<reference evidence="1" key="1">
    <citation type="submission" date="2021-05" db="UniProtKB">
        <authorList>
            <consortium name="EnsemblPlants"/>
        </authorList>
    </citation>
    <scope>IDENTIFICATION</scope>
    <source>
        <strain evidence="1">subsp. malaccensis</strain>
    </source>
</reference>
<accession>A0A804HM16</accession>
<dbReference type="Proteomes" id="UP000012960">
    <property type="component" value="Unplaced"/>
</dbReference>
<dbReference type="EnsemblPlants" id="Ma00_t00710.1">
    <property type="protein sequence ID" value="Ma00_p00710.1"/>
    <property type="gene ID" value="Ma00_g00710"/>
</dbReference>
<keyword evidence="2" id="KW-1185">Reference proteome</keyword>
<dbReference type="AlphaFoldDB" id="A0A804HM16"/>
<evidence type="ECO:0000313" key="2">
    <source>
        <dbReference type="Proteomes" id="UP000012960"/>
    </source>
</evidence>
<protein>
    <submittedName>
        <fullName evidence="1">Uncharacterized protein</fullName>
    </submittedName>
</protein>
<sequence>MRMVSQKNLMVIKIAQSRGLVDFLSIISKIQNIDHTQHIIPVEVV</sequence>
<name>A0A804HM16_MUSAM</name>
<evidence type="ECO:0000313" key="1">
    <source>
        <dbReference type="EnsemblPlants" id="Ma00_p00710.1"/>
    </source>
</evidence>
<dbReference type="Gramene" id="Ma00_t00710.1">
    <property type="protein sequence ID" value="Ma00_p00710.1"/>
    <property type="gene ID" value="Ma00_g00710"/>
</dbReference>
<organism evidence="1 2">
    <name type="scientific">Musa acuminata subsp. malaccensis</name>
    <name type="common">Wild banana</name>
    <name type="synonym">Musa malaccensis</name>
    <dbReference type="NCBI Taxonomy" id="214687"/>
    <lineage>
        <taxon>Eukaryota</taxon>
        <taxon>Viridiplantae</taxon>
        <taxon>Streptophyta</taxon>
        <taxon>Embryophyta</taxon>
        <taxon>Tracheophyta</taxon>
        <taxon>Spermatophyta</taxon>
        <taxon>Magnoliopsida</taxon>
        <taxon>Liliopsida</taxon>
        <taxon>Zingiberales</taxon>
        <taxon>Musaceae</taxon>
        <taxon>Musa</taxon>
    </lineage>
</organism>
<proteinExistence type="predicted"/>